<feature type="compositionally biased region" description="Polar residues" evidence="1">
    <location>
        <begin position="46"/>
        <end position="55"/>
    </location>
</feature>
<evidence type="ECO:0000313" key="4">
    <source>
        <dbReference type="Proteomes" id="UP001213000"/>
    </source>
</evidence>
<reference evidence="3" key="1">
    <citation type="submission" date="2022-07" db="EMBL/GenBank/DDBJ databases">
        <title>Genome Sequence of Leucocoprinus birnbaumii.</title>
        <authorList>
            <person name="Buettner E."/>
        </authorList>
    </citation>
    <scope>NUCLEOTIDE SEQUENCE</scope>
    <source>
        <strain evidence="3">VT141</strain>
    </source>
</reference>
<organism evidence="3 4">
    <name type="scientific">Leucocoprinus birnbaumii</name>
    <dbReference type="NCBI Taxonomy" id="56174"/>
    <lineage>
        <taxon>Eukaryota</taxon>
        <taxon>Fungi</taxon>
        <taxon>Dikarya</taxon>
        <taxon>Basidiomycota</taxon>
        <taxon>Agaricomycotina</taxon>
        <taxon>Agaricomycetes</taxon>
        <taxon>Agaricomycetidae</taxon>
        <taxon>Agaricales</taxon>
        <taxon>Agaricineae</taxon>
        <taxon>Agaricaceae</taxon>
        <taxon>Leucocoprinus</taxon>
    </lineage>
</organism>
<dbReference type="Proteomes" id="UP001213000">
    <property type="component" value="Unassembled WGS sequence"/>
</dbReference>
<feature type="transmembrane region" description="Helical" evidence="2">
    <location>
        <begin position="335"/>
        <end position="357"/>
    </location>
</feature>
<feature type="transmembrane region" description="Helical" evidence="2">
    <location>
        <begin position="728"/>
        <end position="750"/>
    </location>
</feature>
<keyword evidence="2" id="KW-1133">Transmembrane helix</keyword>
<keyword evidence="4" id="KW-1185">Reference proteome</keyword>
<feature type="transmembrane region" description="Helical" evidence="2">
    <location>
        <begin position="243"/>
        <end position="265"/>
    </location>
</feature>
<feature type="region of interest" description="Disordered" evidence="1">
    <location>
        <begin position="128"/>
        <end position="179"/>
    </location>
</feature>
<name>A0AAD5VVL9_9AGAR</name>
<feature type="transmembrane region" description="Helical" evidence="2">
    <location>
        <begin position="216"/>
        <end position="237"/>
    </location>
</feature>
<protein>
    <submittedName>
        <fullName evidence="3">Uncharacterized protein</fullName>
    </submittedName>
</protein>
<evidence type="ECO:0000256" key="1">
    <source>
        <dbReference type="SAM" id="MobiDB-lite"/>
    </source>
</evidence>
<proteinExistence type="predicted"/>
<evidence type="ECO:0000313" key="3">
    <source>
        <dbReference type="EMBL" id="KAJ3571183.1"/>
    </source>
</evidence>
<keyword evidence="2" id="KW-0812">Transmembrane</keyword>
<feature type="region of interest" description="Disordered" evidence="1">
    <location>
        <begin position="1"/>
        <end position="103"/>
    </location>
</feature>
<evidence type="ECO:0000256" key="2">
    <source>
        <dbReference type="SAM" id="Phobius"/>
    </source>
</evidence>
<feature type="compositionally biased region" description="Polar residues" evidence="1">
    <location>
        <begin position="131"/>
        <end position="155"/>
    </location>
</feature>
<dbReference type="AlphaFoldDB" id="A0AAD5VVL9"/>
<sequence length="820" mass="89610">MSRLSSPSQGKGKEPVRDIIFQVSRSPDANHDLNDIDLEPMRREPSANSIASDHFQSIAALPTLSYSRPTHKRQPSSLALNIGTEYRPPASRGSDSGGNTRVRGHYVSLDDAIADDSQPDFNPERLYAREANNSSSTTLNDPTSPYRNSKLSPDSNGGRYPSGYGTYPPTPDYGLKSGETDFLKTPSPSLFPHGLPKPPKQHPFSQWFEAPKWKTLALHTVLCLATYPFLLIFVVIAKDRTLFWARVAVGVGCGIAGVSLGMSLIRLARSHLEAAAWATVIHQSKYQDHPGVKLKDIAPLAEDPVSAYNGLGLLWNRHTYPGTARKNRMHYDPRFWSIHILLFLILVAVAGLLPFIFGRLVDIETVVNSQRENYYDIAMKGAISDADLAGAHNLTAAFDSDATPSLENNSSETVNTLQAGFSPGNIVRQPRWGIRIKCEKIPDAQNNILPISTNLSMTYVFIPKETIGTLLNYFGKPFPTNYPPPALLTGDQPWPSNVNQSDILRAAAFWNNGVNHNYFSNPLYNMGTDGTGFVSMEVVLIRLNTTFAAQGQFPVLGQPIPDINGTATYIGYDAAVCIEVFEPWIVEVYNNTAGAPTTLRIVEKNNVVQDSNTGGIKEKRMGSAINSANVTQALSSKGLQDVYLVAHQNSINQMLKDNGRDSFYVPSTLAISYTSGSGPYGYTSLSAPLFAQAKALADANNILPYFAGTGDLLARVYPDRVVAYASILPLYMIITLVALFFLGLIAALCVPRLPMNVPRRGFELYSWVAAFYADELVGTGKGGALPGQSGPGQAGLPIGRRMELEDIEQHIGDVRFRYVS</sequence>
<feature type="compositionally biased region" description="Basic and acidic residues" evidence="1">
    <location>
        <begin position="28"/>
        <end position="45"/>
    </location>
</feature>
<gene>
    <name evidence="3" type="ORF">NP233_g3915</name>
</gene>
<keyword evidence="2" id="KW-0472">Membrane</keyword>
<dbReference type="EMBL" id="JANIEX010000198">
    <property type="protein sequence ID" value="KAJ3571183.1"/>
    <property type="molecule type" value="Genomic_DNA"/>
</dbReference>
<comment type="caution">
    <text evidence="3">The sequence shown here is derived from an EMBL/GenBank/DDBJ whole genome shotgun (WGS) entry which is preliminary data.</text>
</comment>
<feature type="compositionally biased region" description="Low complexity" evidence="1">
    <location>
        <begin position="157"/>
        <end position="167"/>
    </location>
</feature>
<accession>A0AAD5VVL9</accession>